<dbReference type="InterPro" id="IPR050738">
    <property type="entry name" value="Sulfatase"/>
</dbReference>
<evidence type="ECO:0000259" key="3">
    <source>
        <dbReference type="Pfam" id="PF00884"/>
    </source>
</evidence>
<dbReference type="Proteomes" id="UP000526501">
    <property type="component" value="Unassembled WGS sequence"/>
</dbReference>
<accession>A0A7X1E6Z2</accession>
<feature type="domain" description="Sulfatase N-terminal" evidence="3">
    <location>
        <begin position="26"/>
        <end position="364"/>
    </location>
</feature>
<dbReference type="PANTHER" id="PTHR42693">
    <property type="entry name" value="ARYLSULFATASE FAMILY MEMBER"/>
    <property type="match status" value="1"/>
</dbReference>
<organism evidence="4 5">
    <name type="scientific">Pelagicoccus albus</name>
    <dbReference type="NCBI Taxonomy" id="415222"/>
    <lineage>
        <taxon>Bacteria</taxon>
        <taxon>Pseudomonadati</taxon>
        <taxon>Verrucomicrobiota</taxon>
        <taxon>Opitutia</taxon>
        <taxon>Puniceicoccales</taxon>
        <taxon>Pelagicoccaceae</taxon>
        <taxon>Pelagicoccus</taxon>
    </lineage>
</organism>
<dbReference type="AlphaFoldDB" id="A0A7X1E6Z2"/>
<reference evidence="4 5" key="1">
    <citation type="submission" date="2020-07" db="EMBL/GenBank/DDBJ databases">
        <authorList>
            <person name="Feng X."/>
        </authorList>
    </citation>
    <scope>NUCLEOTIDE SEQUENCE [LARGE SCALE GENOMIC DNA]</scope>
    <source>
        <strain evidence="4 5">JCM23202</strain>
    </source>
</reference>
<protein>
    <submittedName>
        <fullName evidence="4">Arylsulfatase</fullName>
    </submittedName>
</protein>
<dbReference type="Pfam" id="PF00884">
    <property type="entry name" value="Sulfatase"/>
    <property type="match status" value="1"/>
</dbReference>
<dbReference type="PANTHER" id="PTHR42693:SF53">
    <property type="entry name" value="ENDO-4-O-SULFATASE"/>
    <property type="match status" value="1"/>
</dbReference>
<evidence type="ECO:0000256" key="2">
    <source>
        <dbReference type="ARBA" id="ARBA00022801"/>
    </source>
</evidence>
<dbReference type="GO" id="GO:0004065">
    <property type="term" value="F:arylsulfatase activity"/>
    <property type="evidence" value="ECO:0007669"/>
    <property type="project" value="TreeGrafter"/>
</dbReference>
<dbReference type="RefSeq" id="WP_185658674.1">
    <property type="nucleotide sequence ID" value="NZ_CAWPOO010000001.1"/>
</dbReference>
<sequence length="466" mass="52053">MSRYTLFVVLLFCSVPLLSAEKKPLPNVLFILVDDMGYGELGSYGQRTLQTPRLDQLADEGMRFTRFYAGSTVCAPSRSVLMTGLHTGHTQVRGNDRERAALGQTLRDEDLTIAEVMKEAGYRTALVGKWGLGAVDSSGAPNKQGFDSYYGFVNQTHAHNHFPSFLIRDGVKEELPNDLVKVGEIDGVGYSENKEVYANNLFFEEAESIIRESRDEPFFLYLALTIPHANNESSDELGDGMEVPTYGAFANKEWPDFHKGHAWMNDRIDRGVGELMDLLEELDLADDTIVVFTSDNGPHNEGGFGYNPEFFDANGPLNGIKRDLTDGGVKVPLIIRWPKVVEGGSVSDHVSFFGDFMPTIVELTKRDEVETDGLSLLPVLSGQKTFPSHAFLYWEFYGAPKSQAVLLEGRWKGIRVVGEEAMRLFDLDADPGEFRDRSADYPDIVERIEKLMTEQHEPNAAWSLDL</sequence>
<dbReference type="InterPro" id="IPR000917">
    <property type="entry name" value="Sulfatase_N"/>
</dbReference>
<gene>
    <name evidence="4" type="ORF">H5P27_01840</name>
</gene>
<evidence type="ECO:0000313" key="4">
    <source>
        <dbReference type="EMBL" id="MBC2604789.1"/>
    </source>
</evidence>
<dbReference type="EMBL" id="JACHVC010000001">
    <property type="protein sequence ID" value="MBC2604789.1"/>
    <property type="molecule type" value="Genomic_DNA"/>
</dbReference>
<comment type="similarity">
    <text evidence="1">Belongs to the sulfatase family.</text>
</comment>
<comment type="caution">
    <text evidence="4">The sequence shown here is derived from an EMBL/GenBank/DDBJ whole genome shotgun (WGS) entry which is preliminary data.</text>
</comment>
<dbReference type="InterPro" id="IPR017850">
    <property type="entry name" value="Alkaline_phosphatase_core_sf"/>
</dbReference>
<dbReference type="Gene3D" id="3.30.1120.10">
    <property type="match status" value="1"/>
</dbReference>
<keyword evidence="5" id="KW-1185">Reference proteome</keyword>
<dbReference type="SUPFAM" id="SSF53649">
    <property type="entry name" value="Alkaline phosphatase-like"/>
    <property type="match status" value="1"/>
</dbReference>
<keyword evidence="2" id="KW-0378">Hydrolase</keyword>
<dbReference type="CDD" id="cd16145">
    <property type="entry name" value="ARS_like"/>
    <property type="match status" value="1"/>
</dbReference>
<proteinExistence type="inferred from homology"/>
<evidence type="ECO:0000256" key="1">
    <source>
        <dbReference type="ARBA" id="ARBA00008779"/>
    </source>
</evidence>
<evidence type="ECO:0000313" key="5">
    <source>
        <dbReference type="Proteomes" id="UP000526501"/>
    </source>
</evidence>
<name>A0A7X1E6Z2_9BACT</name>
<dbReference type="Gene3D" id="3.40.720.10">
    <property type="entry name" value="Alkaline Phosphatase, subunit A"/>
    <property type="match status" value="1"/>
</dbReference>